<comment type="similarity">
    <text evidence="6">Belongs to the BamD family.</text>
</comment>
<dbReference type="Proteomes" id="UP000030380">
    <property type="component" value="Unassembled WGS sequence"/>
</dbReference>
<gene>
    <name evidence="6" type="primary">bamD</name>
    <name evidence="9" type="ORF">OA57_05265</name>
</gene>
<dbReference type="Gene3D" id="1.25.40.10">
    <property type="entry name" value="Tetratricopeptide repeat domain"/>
    <property type="match status" value="1"/>
</dbReference>
<feature type="signal peptide" evidence="7">
    <location>
        <begin position="1"/>
        <end position="19"/>
    </location>
</feature>
<dbReference type="EMBL" id="JSUM01000006">
    <property type="protein sequence ID" value="KGQ70764.1"/>
    <property type="molecule type" value="Genomic_DNA"/>
</dbReference>
<dbReference type="GO" id="GO:0043165">
    <property type="term" value="P:Gram-negative-bacterium-type cell outer membrane assembly"/>
    <property type="evidence" value="ECO:0007669"/>
    <property type="project" value="UniProtKB-UniRule"/>
</dbReference>
<keyword evidence="10" id="KW-1185">Reference proteome</keyword>
<dbReference type="OrthoDB" id="9779191at2"/>
<feature type="domain" description="Outer membrane lipoprotein BamD-like" evidence="8">
    <location>
        <begin position="31"/>
        <end position="234"/>
    </location>
</feature>
<evidence type="ECO:0000256" key="4">
    <source>
        <dbReference type="ARBA" id="ARBA00023237"/>
    </source>
</evidence>
<name>A0A0A3BB45_9PAST</name>
<protein>
    <recommendedName>
        <fullName evidence="6">Outer membrane protein assembly factor BamD</fullName>
    </recommendedName>
</protein>
<dbReference type="PANTHER" id="PTHR37423:SF1">
    <property type="entry name" value="OUTER MEMBRANE PROTEIN ASSEMBLY FACTOR BAMD"/>
    <property type="match status" value="1"/>
</dbReference>
<evidence type="ECO:0000256" key="1">
    <source>
        <dbReference type="ARBA" id="ARBA00022729"/>
    </source>
</evidence>
<dbReference type="PANTHER" id="PTHR37423">
    <property type="entry name" value="SOLUBLE LYTIC MUREIN TRANSGLYCOSYLASE-RELATED"/>
    <property type="match status" value="1"/>
</dbReference>
<dbReference type="NCBIfam" id="TIGR03302">
    <property type="entry name" value="OM_YfiO"/>
    <property type="match status" value="1"/>
</dbReference>
<comment type="subunit">
    <text evidence="6">Part of the Bam complex.</text>
</comment>
<dbReference type="InterPro" id="IPR017689">
    <property type="entry name" value="BamD"/>
</dbReference>
<evidence type="ECO:0000313" key="10">
    <source>
        <dbReference type="Proteomes" id="UP000030380"/>
    </source>
</evidence>
<comment type="subcellular location">
    <subcellularLocation>
        <location evidence="6">Cell outer membrane</location>
        <topology evidence="6">Lipid-anchor</topology>
    </subcellularLocation>
</comment>
<keyword evidence="3 6" id="KW-0564">Palmitate</keyword>
<evidence type="ECO:0000256" key="6">
    <source>
        <dbReference type="HAMAP-Rule" id="MF_00922"/>
    </source>
</evidence>
<dbReference type="SUPFAM" id="SSF48452">
    <property type="entry name" value="TPR-like"/>
    <property type="match status" value="1"/>
</dbReference>
<comment type="function">
    <text evidence="6">Part of the outer membrane protein assembly complex, which is involved in assembly and insertion of beta-barrel proteins into the outer membrane.</text>
</comment>
<organism evidence="9 10">
    <name type="scientific">Chelonobacter oris</name>
    <dbReference type="NCBI Taxonomy" id="505317"/>
    <lineage>
        <taxon>Bacteria</taxon>
        <taxon>Pseudomonadati</taxon>
        <taxon>Pseudomonadota</taxon>
        <taxon>Gammaproteobacteria</taxon>
        <taxon>Pasteurellales</taxon>
        <taxon>Pasteurellaceae</taxon>
        <taxon>Chelonobacter</taxon>
    </lineage>
</organism>
<dbReference type="RefSeq" id="WP_034614377.1">
    <property type="nucleotide sequence ID" value="NZ_JSUM01000006.1"/>
</dbReference>
<keyword evidence="4 6" id="KW-0998">Cell outer membrane</keyword>
<evidence type="ECO:0000256" key="3">
    <source>
        <dbReference type="ARBA" id="ARBA00023139"/>
    </source>
</evidence>
<evidence type="ECO:0000256" key="7">
    <source>
        <dbReference type="SAM" id="SignalP"/>
    </source>
</evidence>
<dbReference type="STRING" id="505317.OA57_05265"/>
<dbReference type="AlphaFoldDB" id="A0A0A3BB45"/>
<evidence type="ECO:0000256" key="5">
    <source>
        <dbReference type="ARBA" id="ARBA00023288"/>
    </source>
</evidence>
<dbReference type="HAMAP" id="MF_00922">
    <property type="entry name" value="OM_assembly_BamD"/>
    <property type="match status" value="1"/>
</dbReference>
<sequence length="270" mass="30249">MNKLKSLALLLLTAFTVTACSSDSKEVDNLPVEALYSRANTYLLDENYSEAIRYLDAVDSRYPFGAYAEQAQLGLIYANYKDAEYTLALANAERFLRLHSDSQHLDFVLYLAGLINTELGDHFLQKTFGTDRALRDPLTLTNALHNFETLQQHFPNSQYAADAAVRANYLRNALARHEQRVAEFYFKRNAYVATVNRVLGLLDNYPDTEATHQALPLLEQSYRAMNLTEPADKIADLIKQGEGKTFPQIPVPEGDVELVVPNVLAPGASQ</sequence>
<dbReference type="GO" id="GO:1990063">
    <property type="term" value="C:Bam protein complex"/>
    <property type="evidence" value="ECO:0007669"/>
    <property type="project" value="TreeGrafter"/>
</dbReference>
<keyword evidence="1 6" id="KW-0732">Signal</keyword>
<evidence type="ECO:0000313" key="9">
    <source>
        <dbReference type="EMBL" id="KGQ70764.1"/>
    </source>
</evidence>
<dbReference type="InterPro" id="IPR039565">
    <property type="entry name" value="BamD-like"/>
</dbReference>
<dbReference type="CDD" id="cd15830">
    <property type="entry name" value="BamD"/>
    <property type="match status" value="1"/>
</dbReference>
<dbReference type="InterPro" id="IPR011990">
    <property type="entry name" value="TPR-like_helical_dom_sf"/>
</dbReference>
<evidence type="ECO:0000256" key="2">
    <source>
        <dbReference type="ARBA" id="ARBA00023136"/>
    </source>
</evidence>
<comment type="caution">
    <text evidence="9">The sequence shown here is derived from an EMBL/GenBank/DDBJ whole genome shotgun (WGS) entry which is preliminary data.</text>
</comment>
<dbReference type="GO" id="GO:0051205">
    <property type="term" value="P:protein insertion into membrane"/>
    <property type="evidence" value="ECO:0007669"/>
    <property type="project" value="UniProtKB-UniRule"/>
</dbReference>
<feature type="chain" id="PRO_5008984035" description="Outer membrane protein assembly factor BamD" evidence="7">
    <location>
        <begin position="20"/>
        <end position="270"/>
    </location>
</feature>
<keyword evidence="5 6" id="KW-0449">Lipoprotein</keyword>
<accession>A0A0A3BB45</accession>
<reference evidence="9 10" key="1">
    <citation type="submission" date="2014-11" db="EMBL/GenBank/DDBJ databases">
        <title>Draft genome sequence of Chelonobacter oris 1662T, associated with respiratory disease in Hermann's Tortoises.</title>
        <authorList>
            <person name="Kudirkiene E."/>
            <person name="Hansen M.J."/>
            <person name="Bojesen A.M."/>
        </authorList>
    </citation>
    <scope>NUCLEOTIDE SEQUENCE [LARGE SCALE GENOMIC DNA]</scope>
    <source>
        <strain evidence="9 10">1662</strain>
    </source>
</reference>
<keyword evidence="2 6" id="KW-0472">Membrane</keyword>
<dbReference type="Pfam" id="PF13525">
    <property type="entry name" value="YfiO"/>
    <property type="match status" value="1"/>
</dbReference>
<dbReference type="PROSITE" id="PS51257">
    <property type="entry name" value="PROKAR_LIPOPROTEIN"/>
    <property type="match status" value="1"/>
</dbReference>
<proteinExistence type="inferred from homology"/>
<evidence type="ECO:0000259" key="8">
    <source>
        <dbReference type="Pfam" id="PF13525"/>
    </source>
</evidence>